<feature type="domain" description="RING-type" evidence="12">
    <location>
        <begin position="53"/>
        <end position="101"/>
    </location>
</feature>
<dbReference type="EMBL" id="HBUF01336989">
    <property type="protein sequence ID" value="CAG6698232.1"/>
    <property type="molecule type" value="Transcribed_RNA"/>
</dbReference>
<dbReference type="GO" id="GO:0016020">
    <property type="term" value="C:membrane"/>
    <property type="evidence" value="ECO:0007669"/>
    <property type="project" value="UniProtKB-SubCell"/>
</dbReference>
<dbReference type="EMBL" id="HBUF01646674">
    <property type="protein sequence ID" value="CAG6786064.1"/>
    <property type="molecule type" value="Transcribed_RNA"/>
</dbReference>
<keyword evidence="6 10" id="KW-0863">Zinc-finger</keyword>
<dbReference type="Gene3D" id="3.30.40.10">
    <property type="entry name" value="Zinc/RING finger domain, C3HC4 (zinc finger)"/>
    <property type="match status" value="1"/>
</dbReference>
<evidence type="ECO:0000256" key="9">
    <source>
        <dbReference type="ARBA" id="ARBA00023136"/>
    </source>
</evidence>
<protein>
    <recommendedName>
        <fullName evidence="3 11">Zinc finger protein-like 1 homolog</fullName>
    </recommendedName>
</protein>
<evidence type="ECO:0000256" key="3">
    <source>
        <dbReference type="ARBA" id="ARBA00013701"/>
    </source>
</evidence>
<dbReference type="EMBL" id="HBUF01002996">
    <property type="protein sequence ID" value="CAG6606300.1"/>
    <property type="molecule type" value="Transcribed_RNA"/>
</dbReference>
<keyword evidence="4 11" id="KW-0812">Transmembrane</keyword>
<sequence>MGLCKCPKRKVTNQFCYEHRVNVCEYCMVTNHPKCIVQSYLQWLQDSDYNPSCELCKKDLSSDNCVRLTCYHVYHWPCLNHYARQLPSTTAPAGYKCPQCKAGLFPPPNLVSPVGDVLREKLSSVNWARVGLGLPLLSDEVETKSNVSSAAKSYVHTYNKPVEPVVVYAPPVQNPRRVYQTLDMEEVTSTHPHSHGPVSDHDDNKYKRRSLFEWFPRWWKSTYPSRARSLHPTRQHLYRRYITLAIVILIGLITLIIIFNQLGHFGTDGDPNFDPLANPNIHVKNIAHE</sequence>
<dbReference type="EMBL" id="HBUF01002997">
    <property type="protein sequence ID" value="CAG6606301.1"/>
    <property type="molecule type" value="Transcribed_RNA"/>
</dbReference>
<dbReference type="Pfam" id="PF25998">
    <property type="entry name" value="U-box_ZFPL1"/>
    <property type="match status" value="1"/>
</dbReference>
<dbReference type="EMBL" id="HBUF01336986">
    <property type="protein sequence ID" value="CAG6698229.1"/>
    <property type="molecule type" value="Transcribed_RNA"/>
</dbReference>
<dbReference type="InterPro" id="IPR058731">
    <property type="entry name" value="Znf-B_box_ZFPL1-like"/>
</dbReference>
<dbReference type="CDD" id="cd16487">
    <property type="entry name" value="mRING-H2-C3DHC3_ZFPL1"/>
    <property type="match status" value="1"/>
</dbReference>
<keyword evidence="9 11" id="KW-0472">Membrane</keyword>
<dbReference type="EMBL" id="HBUF01336987">
    <property type="protein sequence ID" value="CAG6698230.1"/>
    <property type="molecule type" value="Transcribed_RNA"/>
</dbReference>
<dbReference type="InterPro" id="IPR013083">
    <property type="entry name" value="Znf_RING/FYVE/PHD"/>
</dbReference>
<comment type="similarity">
    <text evidence="2 11">Belongs to the ZFPL1 family.</text>
</comment>
<dbReference type="InterPro" id="IPR058730">
    <property type="entry name" value="U-box_ZFPL1-like"/>
</dbReference>
<dbReference type="EMBL" id="HBUF01002998">
    <property type="protein sequence ID" value="CAG6606302.1"/>
    <property type="molecule type" value="Transcribed_RNA"/>
</dbReference>
<dbReference type="EMBL" id="HBUF01369007">
    <property type="protein sequence ID" value="CAG6725129.1"/>
    <property type="molecule type" value="Transcribed_RNA"/>
</dbReference>
<evidence type="ECO:0000259" key="12">
    <source>
        <dbReference type="PROSITE" id="PS50089"/>
    </source>
</evidence>
<organism evidence="13">
    <name type="scientific">Cacopsylla melanoneura</name>
    <dbReference type="NCBI Taxonomy" id="428564"/>
    <lineage>
        <taxon>Eukaryota</taxon>
        <taxon>Metazoa</taxon>
        <taxon>Ecdysozoa</taxon>
        <taxon>Arthropoda</taxon>
        <taxon>Hexapoda</taxon>
        <taxon>Insecta</taxon>
        <taxon>Pterygota</taxon>
        <taxon>Neoptera</taxon>
        <taxon>Paraneoptera</taxon>
        <taxon>Hemiptera</taxon>
        <taxon>Sternorrhyncha</taxon>
        <taxon>Psylloidea</taxon>
        <taxon>Psyllidae</taxon>
        <taxon>Psyllinae</taxon>
        <taxon>Cacopsylla</taxon>
    </lineage>
</organism>
<keyword evidence="8 11" id="KW-1133">Transmembrane helix</keyword>
<dbReference type="SUPFAM" id="SSF57850">
    <property type="entry name" value="RING/U-box"/>
    <property type="match status" value="1"/>
</dbReference>
<evidence type="ECO:0000256" key="7">
    <source>
        <dbReference type="ARBA" id="ARBA00022833"/>
    </source>
</evidence>
<evidence type="ECO:0000256" key="5">
    <source>
        <dbReference type="ARBA" id="ARBA00022723"/>
    </source>
</evidence>
<proteinExistence type="inferred from homology"/>
<dbReference type="EMBL" id="HBUF01646675">
    <property type="protein sequence ID" value="CAG6786065.1"/>
    <property type="molecule type" value="Transcribed_RNA"/>
</dbReference>
<dbReference type="InterPro" id="IPR001841">
    <property type="entry name" value="Znf_RING"/>
</dbReference>
<dbReference type="PANTHER" id="PTHR12981:SF0">
    <property type="entry name" value="ZINC FINGER PROTEIN-LIKE 1"/>
    <property type="match status" value="1"/>
</dbReference>
<dbReference type="SMART" id="SM00184">
    <property type="entry name" value="RING"/>
    <property type="match status" value="1"/>
</dbReference>
<dbReference type="PANTHER" id="PTHR12981">
    <property type="entry name" value="ZINC FINGER PROTEIN-LIKE 1"/>
    <property type="match status" value="1"/>
</dbReference>
<name>A0A8D8U0E0_9HEMI</name>
<dbReference type="EMBL" id="HBUF01336988">
    <property type="protein sequence ID" value="CAG6698231.1"/>
    <property type="molecule type" value="Transcribed_RNA"/>
</dbReference>
<dbReference type="EMBL" id="HBUF01369004">
    <property type="protein sequence ID" value="CAG6725126.1"/>
    <property type="molecule type" value="Transcribed_RNA"/>
</dbReference>
<comment type="subcellular location">
    <subcellularLocation>
        <location evidence="1 11">Membrane</location>
        <topology evidence="1 11">Single-pass membrane protein</topology>
    </subcellularLocation>
</comment>
<evidence type="ECO:0000256" key="2">
    <source>
        <dbReference type="ARBA" id="ARBA00005561"/>
    </source>
</evidence>
<evidence type="ECO:0000256" key="11">
    <source>
        <dbReference type="RuleBase" id="RU369078"/>
    </source>
</evidence>
<dbReference type="InterPro" id="IPR039043">
    <property type="entry name" value="ZFPL1"/>
</dbReference>
<evidence type="ECO:0000256" key="10">
    <source>
        <dbReference type="PROSITE-ProRule" id="PRU00175"/>
    </source>
</evidence>
<evidence type="ECO:0000256" key="6">
    <source>
        <dbReference type="ARBA" id="ARBA00022771"/>
    </source>
</evidence>
<dbReference type="PROSITE" id="PS50089">
    <property type="entry name" value="ZF_RING_2"/>
    <property type="match status" value="1"/>
</dbReference>
<evidence type="ECO:0000313" key="13">
    <source>
        <dbReference type="EMBL" id="CAG6698230.1"/>
    </source>
</evidence>
<evidence type="ECO:0000256" key="1">
    <source>
        <dbReference type="ARBA" id="ARBA00004167"/>
    </source>
</evidence>
<dbReference type="AlphaFoldDB" id="A0A8D8U0E0"/>
<dbReference type="GO" id="GO:0008270">
    <property type="term" value="F:zinc ion binding"/>
    <property type="evidence" value="ECO:0007669"/>
    <property type="project" value="UniProtKB-UniRule"/>
</dbReference>
<accession>A0A8D8U0E0</accession>
<evidence type="ECO:0000256" key="4">
    <source>
        <dbReference type="ARBA" id="ARBA00022692"/>
    </source>
</evidence>
<keyword evidence="7 11" id="KW-0862">Zinc</keyword>
<feature type="transmembrane region" description="Helical" evidence="11">
    <location>
        <begin position="241"/>
        <end position="262"/>
    </location>
</feature>
<keyword evidence="5 11" id="KW-0479">Metal-binding</keyword>
<dbReference type="Pfam" id="PF25993">
    <property type="entry name" value="zf-B_box_ZFPL1"/>
    <property type="match status" value="1"/>
</dbReference>
<reference evidence="13" key="1">
    <citation type="submission" date="2021-05" db="EMBL/GenBank/DDBJ databases">
        <authorList>
            <person name="Alioto T."/>
            <person name="Alioto T."/>
            <person name="Gomez Garrido J."/>
        </authorList>
    </citation>
    <scope>NUCLEOTIDE SEQUENCE</scope>
</reference>
<evidence type="ECO:0000256" key="8">
    <source>
        <dbReference type="ARBA" id="ARBA00022989"/>
    </source>
</evidence>
<dbReference type="GO" id="GO:0005794">
    <property type="term" value="C:Golgi apparatus"/>
    <property type="evidence" value="ECO:0007669"/>
    <property type="project" value="TreeGrafter"/>
</dbReference>
<dbReference type="EMBL" id="HBUF01369006">
    <property type="protein sequence ID" value="CAG6725128.1"/>
    <property type="molecule type" value="Transcribed_RNA"/>
</dbReference>